<protein>
    <submittedName>
        <fullName evidence="1">Uncharacterized protein</fullName>
    </submittedName>
</protein>
<organism evidence="1 2">
    <name type="scientific">Capsicum annuum</name>
    <name type="common">Capsicum pepper</name>
    <dbReference type="NCBI Taxonomy" id="4072"/>
    <lineage>
        <taxon>Eukaryota</taxon>
        <taxon>Viridiplantae</taxon>
        <taxon>Streptophyta</taxon>
        <taxon>Embryophyta</taxon>
        <taxon>Tracheophyta</taxon>
        <taxon>Spermatophyta</taxon>
        <taxon>Magnoliopsida</taxon>
        <taxon>eudicotyledons</taxon>
        <taxon>Gunneridae</taxon>
        <taxon>Pentapetalae</taxon>
        <taxon>asterids</taxon>
        <taxon>lamiids</taxon>
        <taxon>Solanales</taxon>
        <taxon>Solanaceae</taxon>
        <taxon>Solanoideae</taxon>
        <taxon>Capsiceae</taxon>
        <taxon>Capsicum</taxon>
    </lineage>
</organism>
<sequence>MKLTYSNLALKFSQIDLANGFASLPSTPKLHHFETPYKGGLLETRVKKNKAQLVAARIAPHWQLENNYAHATNGRIWVIWDTNAYDVTVLSQHTQYMHCNIIAK</sequence>
<comment type="caution">
    <text evidence="1">The sequence shown here is derived from an EMBL/GenBank/DDBJ whole genome shotgun (WGS) entry which is preliminary data.</text>
</comment>
<dbReference type="EMBL" id="AYRZ02000010">
    <property type="protein sequence ID" value="PHT70793.1"/>
    <property type="molecule type" value="Genomic_DNA"/>
</dbReference>
<dbReference type="Proteomes" id="UP000222542">
    <property type="component" value="Unassembled WGS sequence"/>
</dbReference>
<proteinExistence type="predicted"/>
<name>A0A2G2YM06_CAPAN</name>
<evidence type="ECO:0000313" key="1">
    <source>
        <dbReference type="EMBL" id="PHT70793.1"/>
    </source>
</evidence>
<keyword evidence="2" id="KW-1185">Reference proteome</keyword>
<evidence type="ECO:0000313" key="2">
    <source>
        <dbReference type="Proteomes" id="UP000222542"/>
    </source>
</evidence>
<accession>A0A2G2YM06</accession>
<gene>
    <name evidence="1" type="ORF">T459_25897</name>
</gene>
<dbReference type="AlphaFoldDB" id="A0A2G2YM06"/>
<reference evidence="1 2" key="2">
    <citation type="journal article" date="2017" name="Genome Biol.">
        <title>New reference genome sequences of hot pepper reveal the massive evolution of plant disease-resistance genes by retroduplication.</title>
        <authorList>
            <person name="Kim S."/>
            <person name="Park J."/>
            <person name="Yeom S.I."/>
            <person name="Kim Y.M."/>
            <person name="Seo E."/>
            <person name="Kim K.T."/>
            <person name="Kim M.S."/>
            <person name="Lee J.M."/>
            <person name="Cheong K."/>
            <person name="Shin H.S."/>
            <person name="Kim S.B."/>
            <person name="Han K."/>
            <person name="Lee J."/>
            <person name="Park M."/>
            <person name="Lee H.A."/>
            <person name="Lee H.Y."/>
            <person name="Lee Y."/>
            <person name="Oh S."/>
            <person name="Lee J.H."/>
            <person name="Choi E."/>
            <person name="Choi E."/>
            <person name="Lee S.E."/>
            <person name="Jeon J."/>
            <person name="Kim H."/>
            <person name="Choi G."/>
            <person name="Song H."/>
            <person name="Lee J."/>
            <person name="Lee S.C."/>
            <person name="Kwon J.K."/>
            <person name="Lee H.Y."/>
            <person name="Koo N."/>
            <person name="Hong Y."/>
            <person name="Kim R.W."/>
            <person name="Kang W.H."/>
            <person name="Huh J.H."/>
            <person name="Kang B.C."/>
            <person name="Yang T.J."/>
            <person name="Lee Y.H."/>
            <person name="Bennetzen J.L."/>
            <person name="Choi D."/>
        </authorList>
    </citation>
    <scope>NUCLEOTIDE SEQUENCE [LARGE SCALE GENOMIC DNA]</scope>
    <source>
        <strain evidence="2">cv. CM334</strain>
    </source>
</reference>
<dbReference type="Gramene" id="PHT70793">
    <property type="protein sequence ID" value="PHT70793"/>
    <property type="gene ID" value="T459_25897"/>
</dbReference>
<reference evidence="1 2" key="1">
    <citation type="journal article" date="2014" name="Nat. Genet.">
        <title>Genome sequence of the hot pepper provides insights into the evolution of pungency in Capsicum species.</title>
        <authorList>
            <person name="Kim S."/>
            <person name="Park M."/>
            <person name="Yeom S.I."/>
            <person name="Kim Y.M."/>
            <person name="Lee J.M."/>
            <person name="Lee H.A."/>
            <person name="Seo E."/>
            <person name="Choi J."/>
            <person name="Cheong K."/>
            <person name="Kim K.T."/>
            <person name="Jung K."/>
            <person name="Lee G.W."/>
            <person name="Oh S.K."/>
            <person name="Bae C."/>
            <person name="Kim S.B."/>
            <person name="Lee H.Y."/>
            <person name="Kim S.Y."/>
            <person name="Kim M.S."/>
            <person name="Kang B.C."/>
            <person name="Jo Y.D."/>
            <person name="Yang H.B."/>
            <person name="Jeong H.J."/>
            <person name="Kang W.H."/>
            <person name="Kwon J.K."/>
            <person name="Shin C."/>
            <person name="Lim J.Y."/>
            <person name="Park J.H."/>
            <person name="Huh J.H."/>
            <person name="Kim J.S."/>
            <person name="Kim B.D."/>
            <person name="Cohen O."/>
            <person name="Paran I."/>
            <person name="Suh M.C."/>
            <person name="Lee S.B."/>
            <person name="Kim Y.K."/>
            <person name="Shin Y."/>
            <person name="Noh S.J."/>
            <person name="Park J."/>
            <person name="Seo Y.S."/>
            <person name="Kwon S.Y."/>
            <person name="Kim H.A."/>
            <person name="Park J.M."/>
            <person name="Kim H.J."/>
            <person name="Choi S.B."/>
            <person name="Bosland P.W."/>
            <person name="Reeves G."/>
            <person name="Jo S.H."/>
            <person name="Lee B.W."/>
            <person name="Cho H.T."/>
            <person name="Choi H.S."/>
            <person name="Lee M.S."/>
            <person name="Yu Y."/>
            <person name="Do Choi Y."/>
            <person name="Park B.S."/>
            <person name="van Deynze A."/>
            <person name="Ashrafi H."/>
            <person name="Hill T."/>
            <person name="Kim W.T."/>
            <person name="Pai H.S."/>
            <person name="Ahn H.K."/>
            <person name="Yeam I."/>
            <person name="Giovannoni J.J."/>
            <person name="Rose J.K."/>
            <person name="Sorensen I."/>
            <person name="Lee S.J."/>
            <person name="Kim R.W."/>
            <person name="Choi I.Y."/>
            <person name="Choi B.S."/>
            <person name="Lim J.S."/>
            <person name="Lee Y.H."/>
            <person name="Choi D."/>
        </authorList>
    </citation>
    <scope>NUCLEOTIDE SEQUENCE [LARGE SCALE GENOMIC DNA]</scope>
    <source>
        <strain evidence="2">cv. CM334</strain>
    </source>
</reference>